<evidence type="ECO:0000259" key="8">
    <source>
        <dbReference type="Pfam" id="PF00749"/>
    </source>
</evidence>
<evidence type="ECO:0000256" key="6">
    <source>
        <dbReference type="ARBA" id="ARBA00023146"/>
    </source>
</evidence>
<keyword evidence="2" id="KW-0479">Metal-binding</keyword>
<accession>A0ABY8FXJ9</accession>
<dbReference type="PANTHER" id="PTHR43311">
    <property type="entry name" value="GLUTAMATE--TRNA LIGASE"/>
    <property type="match status" value="1"/>
</dbReference>
<dbReference type="Proteomes" id="UP001215216">
    <property type="component" value="Chromosome"/>
</dbReference>
<dbReference type="NCBIfam" id="NF004315">
    <property type="entry name" value="PRK05710.1-4"/>
    <property type="match status" value="1"/>
</dbReference>
<dbReference type="InterPro" id="IPR049940">
    <property type="entry name" value="GluQ/Sye"/>
</dbReference>
<evidence type="ECO:0000256" key="5">
    <source>
        <dbReference type="ARBA" id="ARBA00022840"/>
    </source>
</evidence>
<evidence type="ECO:0000256" key="7">
    <source>
        <dbReference type="RuleBase" id="RU363037"/>
    </source>
</evidence>
<protein>
    <submittedName>
        <fullName evidence="9">tRNA glutamyl-Q(34) synthetase GluQRS</fullName>
        <ecNumber evidence="9">6.1.1.-</ecNumber>
    </submittedName>
</protein>
<evidence type="ECO:0000256" key="3">
    <source>
        <dbReference type="ARBA" id="ARBA00022741"/>
    </source>
</evidence>
<dbReference type="PANTHER" id="PTHR43311:SF1">
    <property type="entry name" value="GLUTAMYL-Q TRNA(ASP) SYNTHETASE"/>
    <property type="match status" value="1"/>
</dbReference>
<dbReference type="EMBL" id="CP121208">
    <property type="protein sequence ID" value="WFM83208.1"/>
    <property type="molecule type" value="Genomic_DNA"/>
</dbReference>
<dbReference type="Gene3D" id="3.40.50.620">
    <property type="entry name" value="HUPs"/>
    <property type="match status" value="1"/>
</dbReference>
<evidence type="ECO:0000256" key="1">
    <source>
        <dbReference type="ARBA" id="ARBA00022598"/>
    </source>
</evidence>
<dbReference type="PROSITE" id="PS00178">
    <property type="entry name" value="AA_TRNA_LIGASE_I"/>
    <property type="match status" value="1"/>
</dbReference>
<keyword evidence="7" id="KW-0648">Protein biosynthesis</keyword>
<dbReference type="EC" id="6.1.1.-" evidence="9"/>
<dbReference type="PRINTS" id="PR00987">
    <property type="entry name" value="TRNASYNTHGLU"/>
</dbReference>
<gene>
    <name evidence="9" type="primary">gluQRS</name>
    <name evidence="9" type="ORF">P7079_07395</name>
</gene>
<keyword evidence="6 7" id="KW-0030">Aminoacyl-tRNA synthetase</keyword>
<organism evidence="9 10">
    <name type="scientific">Arcanobacterium canis</name>
    <dbReference type="NCBI Taxonomy" id="999183"/>
    <lineage>
        <taxon>Bacteria</taxon>
        <taxon>Bacillati</taxon>
        <taxon>Actinomycetota</taxon>
        <taxon>Actinomycetes</taxon>
        <taxon>Actinomycetales</taxon>
        <taxon>Actinomycetaceae</taxon>
        <taxon>Arcanobacterium</taxon>
    </lineage>
</organism>
<keyword evidence="1 7" id="KW-0436">Ligase</keyword>
<evidence type="ECO:0000256" key="4">
    <source>
        <dbReference type="ARBA" id="ARBA00022833"/>
    </source>
</evidence>
<proteinExistence type="inferred from homology"/>
<keyword evidence="5 7" id="KW-0067">ATP-binding</keyword>
<comment type="similarity">
    <text evidence="7">Belongs to the class-I aminoacyl-tRNA synthetase family.</text>
</comment>
<keyword evidence="10" id="KW-1185">Reference proteome</keyword>
<reference evidence="9 10" key="1">
    <citation type="submission" date="2023-03" db="EMBL/GenBank/DDBJ databases">
        <title>Complete genome of Arcanobacterium canis strain DSM 25104 isolated in 2010 from a canine otitis externa in Germany.</title>
        <authorList>
            <person name="Borowiak M."/>
            <person name="Kreitlow A."/>
            <person name="Malorny B."/>
            <person name="Laemmler C."/>
            <person name="Prenger-Berninghoff E."/>
            <person name="Ploetz M."/>
            <person name="Abdulmawjood A."/>
        </authorList>
    </citation>
    <scope>NUCLEOTIDE SEQUENCE [LARGE SCALE GENOMIC DNA]</scope>
    <source>
        <strain evidence="9 10">DSM 25104</strain>
    </source>
</reference>
<sequence>MSGRFAPSPTGDFHIGNLRTALLAWAFARHDSRGFVMRMEDLDERSRPQFVSSQLCDLEAIGLTWDGSVLYQHEHLDYYADVVSDLLRDGALYECYCTRKELSQVASAPHQPPGSYPGTCRYVNEEERVAGREKLAAMNRGPALRLATDVIELRVEDRQLGPYTGAVDDFVIRRGDGVFSYNFVSVVDDARTGVDQIVRGDDLLPSTPRQVYLQRKLGVSTPQYAHVPLVLNTRGQRLAKRDGAVTLSQLAPFGWTSADVVALLSTSLGYAPVRSAQDFLTEFDPQTLPREPWIVDVDALRDGPDKTVRI</sequence>
<dbReference type="GO" id="GO:0016874">
    <property type="term" value="F:ligase activity"/>
    <property type="evidence" value="ECO:0007669"/>
    <property type="project" value="UniProtKB-KW"/>
</dbReference>
<dbReference type="InterPro" id="IPR022380">
    <property type="entry name" value="Glu-Q_tRNA(Asp)_Synthase"/>
</dbReference>
<dbReference type="InterPro" id="IPR014729">
    <property type="entry name" value="Rossmann-like_a/b/a_fold"/>
</dbReference>
<feature type="domain" description="Glutamyl/glutaminyl-tRNA synthetase class Ib catalytic" evidence="8">
    <location>
        <begin position="4"/>
        <end position="259"/>
    </location>
</feature>
<evidence type="ECO:0000313" key="10">
    <source>
        <dbReference type="Proteomes" id="UP001215216"/>
    </source>
</evidence>
<dbReference type="SUPFAM" id="SSF52374">
    <property type="entry name" value="Nucleotidylyl transferase"/>
    <property type="match status" value="1"/>
</dbReference>
<evidence type="ECO:0000256" key="2">
    <source>
        <dbReference type="ARBA" id="ARBA00022723"/>
    </source>
</evidence>
<dbReference type="InterPro" id="IPR020058">
    <property type="entry name" value="Glu/Gln-tRNA-synth_Ib_cat-dom"/>
</dbReference>
<dbReference type="InterPro" id="IPR000924">
    <property type="entry name" value="Glu/Gln-tRNA-synth"/>
</dbReference>
<evidence type="ECO:0000313" key="9">
    <source>
        <dbReference type="EMBL" id="WFM83208.1"/>
    </source>
</evidence>
<name>A0ABY8FXJ9_9ACTO</name>
<dbReference type="RefSeq" id="WP_278012633.1">
    <property type="nucleotide sequence ID" value="NZ_CP121208.1"/>
</dbReference>
<keyword evidence="3 7" id="KW-0547">Nucleotide-binding</keyword>
<dbReference type="Pfam" id="PF00749">
    <property type="entry name" value="tRNA-synt_1c"/>
    <property type="match status" value="1"/>
</dbReference>
<keyword evidence="4" id="KW-0862">Zinc</keyword>
<dbReference type="NCBIfam" id="TIGR03838">
    <property type="entry name" value="queuosine_YadB"/>
    <property type="match status" value="1"/>
</dbReference>
<dbReference type="InterPro" id="IPR001412">
    <property type="entry name" value="aa-tRNA-synth_I_CS"/>
</dbReference>